<reference evidence="1" key="1">
    <citation type="submission" date="2018-05" db="EMBL/GenBank/DDBJ databases">
        <authorList>
            <person name="Lanie J.A."/>
            <person name="Ng W.-L."/>
            <person name="Kazmierczak K.M."/>
            <person name="Andrzejewski T.M."/>
            <person name="Davidsen T.M."/>
            <person name="Wayne K.J."/>
            <person name="Tettelin H."/>
            <person name="Glass J.I."/>
            <person name="Rusch D."/>
            <person name="Podicherti R."/>
            <person name="Tsui H.-C.T."/>
            <person name="Winkler M.E."/>
        </authorList>
    </citation>
    <scope>NUCLEOTIDE SEQUENCE</scope>
</reference>
<sequence length="146" mass="16323">MSNSNSAKVLQFPSIEEMRKGVDQLTKGLEEGVQDLGKRAADAIPEKRRKQVDEVIERLGSVREDLEERIGEVRGGVEESISSIRERGGKQTGKFVTDLEKEVRAYVEASFKRLKLPVRSDLASLKRRLSAIERRLDSLEKAGNAA</sequence>
<gene>
    <name evidence="1" type="ORF">METZ01_LOCUS249532</name>
</gene>
<name>A0A382IAX5_9ZZZZ</name>
<dbReference type="SUPFAM" id="SSF58113">
    <property type="entry name" value="Apolipoprotein A-I"/>
    <property type="match status" value="1"/>
</dbReference>
<dbReference type="EMBL" id="UINC01066211">
    <property type="protein sequence ID" value="SVB96678.1"/>
    <property type="molecule type" value="Genomic_DNA"/>
</dbReference>
<dbReference type="AlphaFoldDB" id="A0A382IAX5"/>
<evidence type="ECO:0008006" key="2">
    <source>
        <dbReference type="Google" id="ProtNLM"/>
    </source>
</evidence>
<accession>A0A382IAX5</accession>
<evidence type="ECO:0000313" key="1">
    <source>
        <dbReference type="EMBL" id="SVB96678.1"/>
    </source>
</evidence>
<protein>
    <recommendedName>
        <fullName evidence="2">Poly(Hydroxyalkanoate) granule-associated protein</fullName>
    </recommendedName>
</protein>
<proteinExistence type="predicted"/>
<dbReference type="Gene3D" id="1.20.120.20">
    <property type="entry name" value="Apolipoprotein"/>
    <property type="match status" value="1"/>
</dbReference>
<organism evidence="1">
    <name type="scientific">marine metagenome</name>
    <dbReference type="NCBI Taxonomy" id="408172"/>
    <lineage>
        <taxon>unclassified sequences</taxon>
        <taxon>metagenomes</taxon>
        <taxon>ecological metagenomes</taxon>
    </lineage>
</organism>